<dbReference type="InterPro" id="IPR036259">
    <property type="entry name" value="MFS_trans_sf"/>
</dbReference>
<reference evidence="8 9" key="1">
    <citation type="submission" date="2012-04" db="EMBL/GenBank/DDBJ databases">
        <title>The Genome Sequence of Saprolegnia declina VS20.</title>
        <authorList>
            <consortium name="The Broad Institute Genome Sequencing Platform"/>
            <person name="Russ C."/>
            <person name="Nusbaum C."/>
            <person name="Tyler B."/>
            <person name="van West P."/>
            <person name="Dieguez-Uribeondo J."/>
            <person name="de Bruijn I."/>
            <person name="Tripathy S."/>
            <person name="Jiang R."/>
            <person name="Young S.K."/>
            <person name="Zeng Q."/>
            <person name="Gargeya S."/>
            <person name="Fitzgerald M."/>
            <person name="Haas B."/>
            <person name="Abouelleil A."/>
            <person name="Alvarado L."/>
            <person name="Arachchi H.M."/>
            <person name="Berlin A."/>
            <person name="Chapman S.B."/>
            <person name="Goldberg J."/>
            <person name="Griggs A."/>
            <person name="Gujja S."/>
            <person name="Hansen M."/>
            <person name="Howarth C."/>
            <person name="Imamovic A."/>
            <person name="Larimer J."/>
            <person name="McCowen C."/>
            <person name="Montmayeur A."/>
            <person name="Murphy C."/>
            <person name="Neiman D."/>
            <person name="Pearson M."/>
            <person name="Priest M."/>
            <person name="Roberts A."/>
            <person name="Saif S."/>
            <person name="Shea T."/>
            <person name="Sisk P."/>
            <person name="Sykes S."/>
            <person name="Wortman J."/>
            <person name="Nusbaum C."/>
            <person name="Birren B."/>
        </authorList>
    </citation>
    <scope>NUCLEOTIDE SEQUENCE [LARGE SCALE GENOMIC DNA]</scope>
    <source>
        <strain evidence="8 9">VS20</strain>
    </source>
</reference>
<feature type="transmembrane region" description="Helical" evidence="7">
    <location>
        <begin position="488"/>
        <end position="507"/>
    </location>
</feature>
<feature type="transmembrane region" description="Helical" evidence="7">
    <location>
        <begin position="97"/>
        <end position="117"/>
    </location>
</feature>
<dbReference type="Pfam" id="PF03092">
    <property type="entry name" value="BT1"/>
    <property type="match status" value="1"/>
</dbReference>
<dbReference type="GO" id="GO:0016020">
    <property type="term" value="C:membrane"/>
    <property type="evidence" value="ECO:0007669"/>
    <property type="project" value="UniProtKB-SubCell"/>
</dbReference>
<evidence type="ECO:0000313" key="8">
    <source>
        <dbReference type="EMBL" id="EQC37703.1"/>
    </source>
</evidence>
<dbReference type="EMBL" id="JH767143">
    <property type="protein sequence ID" value="EQC37703.1"/>
    <property type="molecule type" value="Genomic_DNA"/>
</dbReference>
<accession>T0RYN2</accession>
<sequence length="573" mass="63050">MVAATATFELEERVSYIRSVNAASDADNFKELQSPTKSPGELEDGAIVQGGALDLFSREAFGLFAQYGAIGVIYSLIPSLAYPIFNNYLNMEGYQTSSYGVLVTVGWSFKVFFGMLSDCFPIFGYRRKSWMLIGWAITAICLAVMSFASLGNPYCDARRTDKCSLPLANLTQAEIDAFIDLDAPGRGTLFIVMSMLVSFGYVVADCSADAMVVEYAQREPLAIRGRVQTAIYTVRTLTGVLASLVLSFLLNGPEYGGSFDWAVGPNVPYVICLVPCVLVVLSTIFILEEPKGEPLGFKAWVAQFWDLLQKRIMWQVCAYRFLDATFQGISATPGNPIANHWAKVEPLNSSLSDVVGSLIYTGILVSVGKWGLHWNWRWTIALGTFGVIAVDGFVTFMTIWDGYRNQWFFTGVALADNVPGGIRFIISTYFAVEIADIGNEGATYGLVTTVNNLASPVSAFIYKYIDSYFDVSQKDILRDDTHVRWEVTYCYFISYGCKLGSLLWLFMLPPQKAQMQLLKKRGGKSKVAGVALIVIFLGALSFSLTSNIMSIYPSTKCYRIAGGKGTVNGTCPK</sequence>
<gene>
    <name evidence="8" type="ORF">SDRG_04731</name>
</gene>
<evidence type="ECO:0008006" key="10">
    <source>
        <dbReference type="Google" id="ProtNLM"/>
    </source>
</evidence>
<keyword evidence="6 7" id="KW-0472">Membrane</keyword>
<dbReference type="AlphaFoldDB" id="T0RYN2"/>
<dbReference type="SUPFAM" id="SSF103473">
    <property type="entry name" value="MFS general substrate transporter"/>
    <property type="match status" value="1"/>
</dbReference>
<keyword evidence="9" id="KW-1185">Reference proteome</keyword>
<feature type="transmembrane region" description="Helical" evidence="7">
    <location>
        <begin position="527"/>
        <end position="549"/>
    </location>
</feature>
<evidence type="ECO:0000256" key="1">
    <source>
        <dbReference type="ARBA" id="ARBA00004141"/>
    </source>
</evidence>
<dbReference type="GeneID" id="19945458"/>
<dbReference type="RefSeq" id="XP_008608636.1">
    <property type="nucleotide sequence ID" value="XM_008610414.1"/>
</dbReference>
<dbReference type="PANTHER" id="PTHR31585">
    <property type="entry name" value="FOLATE-BIOPTERIN TRANSPORTER 1, CHLOROPLASTIC"/>
    <property type="match status" value="1"/>
</dbReference>
<organism evidence="8 9">
    <name type="scientific">Saprolegnia diclina (strain VS20)</name>
    <dbReference type="NCBI Taxonomy" id="1156394"/>
    <lineage>
        <taxon>Eukaryota</taxon>
        <taxon>Sar</taxon>
        <taxon>Stramenopiles</taxon>
        <taxon>Oomycota</taxon>
        <taxon>Saprolegniomycetes</taxon>
        <taxon>Saprolegniales</taxon>
        <taxon>Saprolegniaceae</taxon>
        <taxon>Saprolegnia</taxon>
    </lineage>
</organism>
<keyword evidence="3" id="KW-0813">Transport</keyword>
<evidence type="ECO:0000256" key="6">
    <source>
        <dbReference type="ARBA" id="ARBA00023136"/>
    </source>
</evidence>
<feature type="transmembrane region" description="Helical" evidence="7">
    <location>
        <begin position="378"/>
        <end position="400"/>
    </location>
</feature>
<dbReference type="OMA" id="VCTMLTT"/>
<dbReference type="Gene3D" id="1.20.1250.20">
    <property type="entry name" value="MFS general substrate transporter like domains"/>
    <property type="match status" value="1"/>
</dbReference>
<feature type="transmembrane region" description="Helical" evidence="7">
    <location>
        <begin position="64"/>
        <end position="85"/>
    </location>
</feature>
<feature type="transmembrane region" description="Helical" evidence="7">
    <location>
        <begin position="229"/>
        <end position="248"/>
    </location>
</feature>
<feature type="transmembrane region" description="Helical" evidence="7">
    <location>
        <begin position="268"/>
        <end position="287"/>
    </location>
</feature>
<evidence type="ECO:0000256" key="5">
    <source>
        <dbReference type="ARBA" id="ARBA00022989"/>
    </source>
</evidence>
<evidence type="ECO:0000256" key="7">
    <source>
        <dbReference type="SAM" id="Phobius"/>
    </source>
</evidence>
<dbReference type="InterPro" id="IPR039309">
    <property type="entry name" value="BT1"/>
</dbReference>
<proteinExistence type="inferred from homology"/>
<dbReference type="PANTHER" id="PTHR31585:SF5">
    <property type="entry name" value="RNA-BINDING S4 DOMAIN-CONTAINING PROTEIN"/>
    <property type="match status" value="1"/>
</dbReference>
<evidence type="ECO:0000256" key="4">
    <source>
        <dbReference type="ARBA" id="ARBA00022692"/>
    </source>
</evidence>
<protein>
    <recommendedName>
        <fullName evidence="10">Major facilitator superfamily (MFS) profile domain-containing protein</fullName>
    </recommendedName>
</protein>
<evidence type="ECO:0000313" key="9">
    <source>
        <dbReference type="Proteomes" id="UP000030762"/>
    </source>
</evidence>
<comment type="similarity">
    <text evidence="2">Belongs to the major facilitator superfamily. Folate-biopterin transporter (TC 2.A.71) family.</text>
</comment>
<feature type="transmembrane region" description="Helical" evidence="7">
    <location>
        <begin position="129"/>
        <end position="150"/>
    </location>
</feature>
<evidence type="ECO:0000256" key="2">
    <source>
        <dbReference type="ARBA" id="ARBA00007015"/>
    </source>
</evidence>
<dbReference type="VEuPathDB" id="FungiDB:SDRG_04731"/>
<evidence type="ECO:0000256" key="3">
    <source>
        <dbReference type="ARBA" id="ARBA00022448"/>
    </source>
</evidence>
<name>T0RYN2_SAPDV</name>
<dbReference type="Proteomes" id="UP000030762">
    <property type="component" value="Unassembled WGS sequence"/>
</dbReference>
<keyword evidence="5 7" id="KW-1133">Transmembrane helix</keyword>
<comment type="subcellular location">
    <subcellularLocation>
        <location evidence="1">Membrane</location>
        <topology evidence="1">Multi-pass membrane protein</topology>
    </subcellularLocation>
</comment>
<dbReference type="OrthoDB" id="754047at2759"/>
<dbReference type="eggNOG" id="ENOG502RVJ4">
    <property type="taxonomic scope" value="Eukaryota"/>
</dbReference>
<dbReference type="InParanoid" id="T0RYN2"/>
<keyword evidence="4 7" id="KW-0812">Transmembrane</keyword>
<dbReference type="STRING" id="1156394.T0RYN2"/>